<dbReference type="PRINTS" id="PR00385">
    <property type="entry name" value="P450"/>
</dbReference>
<evidence type="ECO:0000256" key="5">
    <source>
        <dbReference type="ARBA" id="ARBA00010617"/>
    </source>
</evidence>
<dbReference type="InterPro" id="IPR036396">
    <property type="entry name" value="Cyt_P450_sf"/>
</dbReference>
<dbReference type="GO" id="GO:0016705">
    <property type="term" value="F:oxidoreductase activity, acting on paired donors, with incorporation or reduction of molecular oxygen"/>
    <property type="evidence" value="ECO:0007669"/>
    <property type="project" value="InterPro"/>
</dbReference>
<dbReference type="VEuPathDB" id="VectorBase:LLOJ002482"/>
<evidence type="ECO:0000256" key="10">
    <source>
        <dbReference type="ARBA" id="ARBA00023002"/>
    </source>
</evidence>
<dbReference type="InterPro" id="IPR050196">
    <property type="entry name" value="Cytochrome_P450_Monoox"/>
</dbReference>
<evidence type="ECO:0000256" key="7">
    <source>
        <dbReference type="ARBA" id="ARBA00022723"/>
    </source>
</evidence>
<feature type="binding site" description="axial binding residue" evidence="14">
    <location>
        <position position="454"/>
    </location>
    <ligand>
        <name>heme</name>
        <dbReference type="ChEBI" id="CHEBI:30413"/>
    </ligand>
    <ligandPart>
        <name>Fe</name>
        <dbReference type="ChEBI" id="CHEBI:18248"/>
    </ligandPart>
</feature>
<dbReference type="Pfam" id="PF00067">
    <property type="entry name" value="p450"/>
    <property type="match status" value="1"/>
</dbReference>
<keyword evidence="13" id="KW-0472">Membrane</keyword>
<comment type="function">
    <text evidence="2">May be involved in the metabolism of insect hormones and in the breakdown of synthetic insecticides.</text>
</comment>
<evidence type="ECO:0000256" key="4">
    <source>
        <dbReference type="ARBA" id="ARBA00004406"/>
    </source>
</evidence>
<proteinExistence type="inferred from homology"/>
<evidence type="ECO:0000256" key="13">
    <source>
        <dbReference type="ARBA" id="ARBA00023136"/>
    </source>
</evidence>
<keyword evidence="8" id="KW-0256">Endoplasmic reticulum</keyword>
<evidence type="ECO:0000256" key="9">
    <source>
        <dbReference type="ARBA" id="ARBA00022848"/>
    </source>
</evidence>
<dbReference type="VEuPathDB" id="VectorBase:LLONM1_009101"/>
<keyword evidence="11 14" id="KW-0408">Iron</keyword>
<dbReference type="PANTHER" id="PTHR24291:SF189">
    <property type="entry name" value="CYTOCHROME P450 4C3-RELATED"/>
    <property type="match status" value="1"/>
</dbReference>
<evidence type="ECO:0000313" key="16">
    <source>
        <dbReference type="EnsemblMetazoa" id="LLOJ002482-PA"/>
    </source>
</evidence>
<keyword evidence="12 15" id="KW-0503">Monooxygenase</keyword>
<sequence>MFALIGIVTLLTLAYYLWTRRDVYRLTWKLPGPIPFPILGAGYLVLGKSHEEYLQMVEKMFKKYSSFHHFWLGPRLYLLVSDPKLIQTILFSQEALNRDDVYDFVSLLGDGGGLLTLKGQEWKTHRKNLNPCFSLKILQSYMPIFNEQAGIMMKNMSAKLNKGSFNFYEFMDACTLDMICQTTLGTEMNIQKGQNQDYLYACNNLFELITIRIFRPWFHSDFLYKFTDLHKTTEKLRKITSEFVEKVIKSKTSTSEDAKDRGIVKVERRVSEDELTSYRKPQIFIDQVMDMFNEGKLETRDDVKAHVGTNIATGFETSALISSYCVLMLAMHPKIQDKVYEEMEGIYGKNCRNPNVEYEHFNRLEYLDRVLKETLRLFPVVPYFARKVSKDFNLAGHKIPVGVRIMISMITVHHDPAIWGPDAESFNPDNFLPERVQTRHPYSYFPFGGGIRNCIGMKYSLMSMKTMLIHLLCNYRLSTQLRMEDLRTKIDVTLKLINKHMVSIEAR</sequence>
<dbReference type="GO" id="GO:0004497">
    <property type="term" value="F:monooxygenase activity"/>
    <property type="evidence" value="ECO:0007669"/>
    <property type="project" value="UniProtKB-KW"/>
</dbReference>
<dbReference type="Gene3D" id="1.10.630.10">
    <property type="entry name" value="Cytochrome P450"/>
    <property type="match status" value="1"/>
</dbReference>
<dbReference type="GO" id="GO:0005789">
    <property type="term" value="C:endoplasmic reticulum membrane"/>
    <property type="evidence" value="ECO:0007669"/>
    <property type="project" value="UniProtKB-SubCell"/>
</dbReference>
<keyword evidence="6 14" id="KW-0349">Heme</keyword>
<protein>
    <recommendedName>
        <fullName evidence="18">Cytochrome</fullName>
    </recommendedName>
</protein>
<dbReference type="InterPro" id="IPR017972">
    <property type="entry name" value="Cyt_P450_CS"/>
</dbReference>
<dbReference type="PROSITE" id="PS00086">
    <property type="entry name" value="CYTOCHROME_P450"/>
    <property type="match status" value="1"/>
</dbReference>
<evidence type="ECO:0000256" key="15">
    <source>
        <dbReference type="RuleBase" id="RU000461"/>
    </source>
</evidence>
<comment type="similarity">
    <text evidence="5 15">Belongs to the cytochrome P450 family.</text>
</comment>
<dbReference type="GO" id="GO:0005506">
    <property type="term" value="F:iron ion binding"/>
    <property type="evidence" value="ECO:0007669"/>
    <property type="project" value="InterPro"/>
</dbReference>
<name>A0A1B0CDR2_LUTLO</name>
<evidence type="ECO:0000256" key="11">
    <source>
        <dbReference type="ARBA" id="ARBA00023004"/>
    </source>
</evidence>
<evidence type="ECO:0000256" key="6">
    <source>
        <dbReference type="ARBA" id="ARBA00022617"/>
    </source>
</evidence>
<evidence type="ECO:0000256" key="1">
    <source>
        <dbReference type="ARBA" id="ARBA00001971"/>
    </source>
</evidence>
<dbReference type="PRINTS" id="PR00463">
    <property type="entry name" value="EP450I"/>
</dbReference>
<reference evidence="16" key="1">
    <citation type="submission" date="2020-05" db="UniProtKB">
        <authorList>
            <consortium name="EnsemblMetazoa"/>
        </authorList>
    </citation>
    <scope>IDENTIFICATION</scope>
    <source>
        <strain evidence="16">Jacobina</strain>
    </source>
</reference>
<comment type="subcellular location">
    <subcellularLocation>
        <location evidence="4">Endoplasmic reticulum membrane</location>
        <topology evidence="4">Peripheral membrane protein</topology>
    </subcellularLocation>
    <subcellularLocation>
        <location evidence="3">Microsome membrane</location>
        <topology evidence="3">Peripheral membrane protein</topology>
    </subcellularLocation>
</comment>
<dbReference type="PANTHER" id="PTHR24291">
    <property type="entry name" value="CYTOCHROME P450 FAMILY 4"/>
    <property type="match status" value="1"/>
</dbReference>
<evidence type="ECO:0008006" key="18">
    <source>
        <dbReference type="Google" id="ProtNLM"/>
    </source>
</evidence>
<keyword evidence="17" id="KW-1185">Reference proteome</keyword>
<accession>A0A1B0CDR2</accession>
<dbReference type="AlphaFoldDB" id="A0A1B0CDR2"/>
<dbReference type="InterPro" id="IPR001128">
    <property type="entry name" value="Cyt_P450"/>
</dbReference>
<comment type="cofactor">
    <cofactor evidence="1 14">
        <name>heme</name>
        <dbReference type="ChEBI" id="CHEBI:30413"/>
    </cofactor>
</comment>
<evidence type="ECO:0000256" key="12">
    <source>
        <dbReference type="ARBA" id="ARBA00023033"/>
    </source>
</evidence>
<evidence type="ECO:0000256" key="8">
    <source>
        <dbReference type="ARBA" id="ARBA00022824"/>
    </source>
</evidence>
<evidence type="ECO:0000256" key="2">
    <source>
        <dbReference type="ARBA" id="ARBA00003690"/>
    </source>
</evidence>
<evidence type="ECO:0000256" key="14">
    <source>
        <dbReference type="PIRSR" id="PIRSR602401-1"/>
    </source>
</evidence>
<evidence type="ECO:0000256" key="3">
    <source>
        <dbReference type="ARBA" id="ARBA00004174"/>
    </source>
</evidence>
<keyword evidence="7 14" id="KW-0479">Metal-binding</keyword>
<dbReference type="Proteomes" id="UP000092461">
    <property type="component" value="Unassembled WGS sequence"/>
</dbReference>
<dbReference type="EnsemblMetazoa" id="LLOJ002482-RA">
    <property type="protein sequence ID" value="LLOJ002482-PA"/>
    <property type="gene ID" value="LLOJ002482"/>
</dbReference>
<dbReference type="GO" id="GO:0020037">
    <property type="term" value="F:heme binding"/>
    <property type="evidence" value="ECO:0007669"/>
    <property type="project" value="InterPro"/>
</dbReference>
<keyword evidence="9" id="KW-0492">Microsome</keyword>
<dbReference type="EMBL" id="AJWK01008161">
    <property type="status" value="NOT_ANNOTATED_CDS"/>
    <property type="molecule type" value="Genomic_DNA"/>
</dbReference>
<organism evidence="16 17">
    <name type="scientific">Lutzomyia longipalpis</name>
    <name type="common">Sand fly</name>
    <dbReference type="NCBI Taxonomy" id="7200"/>
    <lineage>
        <taxon>Eukaryota</taxon>
        <taxon>Metazoa</taxon>
        <taxon>Ecdysozoa</taxon>
        <taxon>Arthropoda</taxon>
        <taxon>Hexapoda</taxon>
        <taxon>Insecta</taxon>
        <taxon>Pterygota</taxon>
        <taxon>Neoptera</taxon>
        <taxon>Endopterygota</taxon>
        <taxon>Diptera</taxon>
        <taxon>Nematocera</taxon>
        <taxon>Psychodoidea</taxon>
        <taxon>Psychodidae</taxon>
        <taxon>Lutzomyia</taxon>
        <taxon>Lutzomyia</taxon>
    </lineage>
</organism>
<dbReference type="InterPro" id="IPR002401">
    <property type="entry name" value="Cyt_P450_E_grp-I"/>
</dbReference>
<dbReference type="SUPFAM" id="SSF48264">
    <property type="entry name" value="Cytochrome P450"/>
    <property type="match status" value="1"/>
</dbReference>
<evidence type="ECO:0000313" key="17">
    <source>
        <dbReference type="Proteomes" id="UP000092461"/>
    </source>
</evidence>
<keyword evidence="10 15" id="KW-0560">Oxidoreductase</keyword>